<proteinExistence type="predicted"/>
<sequence length="188" mass="21312">MVPNDTEEKSIRIDSFWSRIFEMRDDEGRKRFPQLAALVKSILTLSHGNAGPEQGFSINKALIDSHGTSLSEDMIIALRRVKHRILQVGGILNFPITRPLLESVKSSRSRYVQELKAKEVRSKRKRDNQEKSELLKVESEIKNLETGIEVAEKAISDGSSRLERHLAKTPLDPVKLQADNALIQMEVQ</sequence>
<dbReference type="AlphaFoldDB" id="A0AAV2PM31"/>
<gene>
    <name evidence="2" type="ORF">MNOR_LOCUS1030</name>
</gene>
<feature type="non-terminal residue" evidence="2">
    <location>
        <position position="188"/>
    </location>
</feature>
<organism evidence="2 3">
    <name type="scientific">Meganyctiphanes norvegica</name>
    <name type="common">Northern krill</name>
    <name type="synonym">Thysanopoda norvegica</name>
    <dbReference type="NCBI Taxonomy" id="48144"/>
    <lineage>
        <taxon>Eukaryota</taxon>
        <taxon>Metazoa</taxon>
        <taxon>Ecdysozoa</taxon>
        <taxon>Arthropoda</taxon>
        <taxon>Crustacea</taxon>
        <taxon>Multicrustacea</taxon>
        <taxon>Malacostraca</taxon>
        <taxon>Eumalacostraca</taxon>
        <taxon>Eucarida</taxon>
        <taxon>Euphausiacea</taxon>
        <taxon>Euphausiidae</taxon>
        <taxon>Meganyctiphanes</taxon>
    </lineage>
</organism>
<comment type="caution">
    <text evidence="2">The sequence shown here is derived from an EMBL/GenBank/DDBJ whole genome shotgun (WGS) entry which is preliminary data.</text>
</comment>
<keyword evidence="3" id="KW-1185">Reference proteome</keyword>
<name>A0AAV2PM31_MEGNR</name>
<reference evidence="2 3" key="1">
    <citation type="submission" date="2024-05" db="EMBL/GenBank/DDBJ databases">
        <authorList>
            <person name="Wallberg A."/>
        </authorList>
    </citation>
    <scope>NUCLEOTIDE SEQUENCE [LARGE SCALE GENOMIC DNA]</scope>
</reference>
<keyword evidence="1" id="KW-0175">Coiled coil</keyword>
<protein>
    <recommendedName>
        <fullName evidence="4">HAT C-terminal dimerisation domain-containing protein</fullName>
    </recommendedName>
</protein>
<dbReference type="Proteomes" id="UP001497623">
    <property type="component" value="Unassembled WGS sequence"/>
</dbReference>
<accession>A0AAV2PM31</accession>
<feature type="coiled-coil region" evidence="1">
    <location>
        <begin position="112"/>
        <end position="154"/>
    </location>
</feature>
<dbReference type="EMBL" id="CAXKWB010000258">
    <property type="protein sequence ID" value="CAL4060102.1"/>
    <property type="molecule type" value="Genomic_DNA"/>
</dbReference>
<evidence type="ECO:0008006" key="4">
    <source>
        <dbReference type="Google" id="ProtNLM"/>
    </source>
</evidence>
<evidence type="ECO:0000313" key="3">
    <source>
        <dbReference type="Proteomes" id="UP001497623"/>
    </source>
</evidence>
<evidence type="ECO:0000256" key="1">
    <source>
        <dbReference type="SAM" id="Coils"/>
    </source>
</evidence>
<evidence type="ECO:0000313" key="2">
    <source>
        <dbReference type="EMBL" id="CAL4060102.1"/>
    </source>
</evidence>